<feature type="signal peptide" evidence="1">
    <location>
        <begin position="1"/>
        <end position="18"/>
    </location>
</feature>
<sequence>MIRTSILFSFASLSVLLAACDVDEPSLFRCGTPCVNSPYLGVLDITNQSLRRGVDAISPDGHVRVRWTAGVMAPTETAIDAIIVDPHGAASVALATGATAPIVNARFDLTVTRGDTSKSRKLWFAGATTEQGDEDLTFTITRYDIRTDVDPGPDHEDFGRIGGESWWSICPTIEGGSNLAVLLPATHADADAGVGSVALDDGEFAIACDGHALAKGLTELNVVPRAGSARGYGHARYSSLMQGWQAVFAGESRTFFGAEVGIRDVANDPPLFDTLDSLARRPSAAGEYEWILESVYRDTGDEARGAQCKFTTDPLRPLGAHRNPAYDPPVELLSGWRSLPECSGDPSRYGDVAFYSLAPAQSDGSQSP</sequence>
<reference evidence="2" key="1">
    <citation type="submission" date="2021-08" db="EMBL/GenBank/DDBJ databases">
        <authorList>
            <person name="Stevens D.C."/>
        </authorList>
    </citation>
    <scope>NUCLEOTIDE SEQUENCE</scope>
    <source>
        <strain evidence="2">DSM 53165</strain>
    </source>
</reference>
<keyword evidence="3" id="KW-1185">Reference proteome</keyword>
<dbReference type="EMBL" id="JAIRAU010000031">
    <property type="protein sequence ID" value="MBZ5712434.1"/>
    <property type="molecule type" value="Genomic_DNA"/>
</dbReference>
<feature type="chain" id="PRO_5045285984" evidence="1">
    <location>
        <begin position="19"/>
        <end position="368"/>
    </location>
</feature>
<dbReference type="RefSeq" id="WP_224194190.1">
    <property type="nucleotide sequence ID" value="NZ_JAIRAU010000031.1"/>
</dbReference>
<gene>
    <name evidence="2" type="ORF">K7C98_24595</name>
</gene>
<comment type="caution">
    <text evidence="2">The sequence shown here is derived from an EMBL/GenBank/DDBJ whole genome shotgun (WGS) entry which is preliminary data.</text>
</comment>
<dbReference type="PROSITE" id="PS51257">
    <property type="entry name" value="PROKAR_LIPOPROTEIN"/>
    <property type="match status" value="1"/>
</dbReference>
<evidence type="ECO:0000313" key="3">
    <source>
        <dbReference type="Proteomes" id="UP001139031"/>
    </source>
</evidence>
<proteinExistence type="predicted"/>
<protein>
    <submittedName>
        <fullName evidence="2">Uncharacterized protein</fullName>
    </submittedName>
</protein>
<organism evidence="2 3">
    <name type="scientific">Nannocystis pusilla</name>
    <dbReference type="NCBI Taxonomy" id="889268"/>
    <lineage>
        <taxon>Bacteria</taxon>
        <taxon>Pseudomonadati</taxon>
        <taxon>Myxococcota</taxon>
        <taxon>Polyangia</taxon>
        <taxon>Nannocystales</taxon>
        <taxon>Nannocystaceae</taxon>
        <taxon>Nannocystis</taxon>
    </lineage>
</organism>
<evidence type="ECO:0000313" key="2">
    <source>
        <dbReference type="EMBL" id="MBZ5712434.1"/>
    </source>
</evidence>
<accession>A0ABS7TW47</accession>
<evidence type="ECO:0000256" key="1">
    <source>
        <dbReference type="SAM" id="SignalP"/>
    </source>
</evidence>
<keyword evidence="1" id="KW-0732">Signal</keyword>
<name>A0ABS7TW47_9BACT</name>
<dbReference type="Proteomes" id="UP001139031">
    <property type="component" value="Unassembled WGS sequence"/>
</dbReference>